<evidence type="ECO:0000256" key="3">
    <source>
        <dbReference type="ARBA" id="ARBA00022475"/>
    </source>
</evidence>
<evidence type="ECO:0000256" key="6">
    <source>
        <dbReference type="ARBA" id="ARBA00022692"/>
    </source>
</evidence>
<dbReference type="RefSeq" id="WP_012222916.1">
    <property type="nucleotide sequence ID" value="NC_010125.1"/>
</dbReference>
<evidence type="ECO:0000256" key="9">
    <source>
        <dbReference type="ARBA" id="ARBA00025772"/>
    </source>
</evidence>
<feature type="domain" description="General secretion pathway GspH" evidence="11">
    <location>
        <begin position="45"/>
        <end position="130"/>
    </location>
</feature>
<dbReference type="NCBIfam" id="TIGR02532">
    <property type="entry name" value="IV_pilin_GFxxxE"/>
    <property type="match status" value="1"/>
</dbReference>
<dbReference type="OrthoDB" id="7275854at2"/>
<evidence type="ECO:0000256" key="7">
    <source>
        <dbReference type="ARBA" id="ARBA00022989"/>
    </source>
</evidence>
<evidence type="ECO:0000256" key="4">
    <source>
        <dbReference type="ARBA" id="ARBA00022481"/>
    </source>
</evidence>
<sequence>MRNSPPDSGFTLIEMIVVVLILGLIGTVLLTRGPLHSITLDLRGAGQQLASAMRQTRMRAIASGTAAFFTIDPARGDYGAVPGTRQALPNGVALAGGSTTRVVFYPDGSASVARIGLVERGRQVTLRTSWLTGAVTVDGP</sequence>
<evidence type="ECO:0000313" key="13">
    <source>
        <dbReference type="Proteomes" id="UP000001176"/>
    </source>
</evidence>
<comment type="similarity">
    <text evidence="9">Belongs to the GSP H family.</text>
</comment>
<dbReference type="PROSITE" id="PS00409">
    <property type="entry name" value="PROKAR_NTER_METHYL"/>
    <property type="match status" value="1"/>
</dbReference>
<dbReference type="GO" id="GO:0005886">
    <property type="term" value="C:plasma membrane"/>
    <property type="evidence" value="ECO:0007669"/>
    <property type="project" value="UniProtKB-SubCell"/>
</dbReference>
<keyword evidence="5" id="KW-0997">Cell inner membrane</keyword>
<evidence type="ECO:0000256" key="8">
    <source>
        <dbReference type="ARBA" id="ARBA00023136"/>
    </source>
</evidence>
<accession>A9H684</accession>
<dbReference type="STRING" id="272568.GDI0483"/>
<dbReference type="KEGG" id="gdj:Gdia_1524"/>
<keyword evidence="3" id="KW-1003">Cell membrane</keyword>
<dbReference type="EMBL" id="AM889285">
    <property type="protein sequence ID" value="CAP54426.1"/>
    <property type="molecule type" value="Genomic_DNA"/>
</dbReference>
<evidence type="ECO:0000256" key="1">
    <source>
        <dbReference type="ARBA" id="ARBA00004377"/>
    </source>
</evidence>
<reference evidence="12 13" key="1">
    <citation type="journal article" date="2009" name="BMC Genomics">
        <title>Complete genome sequence of the sugarcane nitrogen-fixing endophyte Gluconacetobacter diazotrophicus Pal5.</title>
        <authorList>
            <person name="Bertalan M."/>
            <person name="Albano R."/>
            <person name="Padua V."/>
            <person name="Rouws L."/>
            <person name="Rojas C."/>
            <person name="Hemerly A."/>
            <person name="Teixeira K."/>
            <person name="Schwab S."/>
            <person name="Araujo J."/>
            <person name="Oliveira A."/>
            <person name="Franca L."/>
            <person name="Magalhaes V."/>
            <person name="Alqueres S."/>
            <person name="Cardoso A."/>
            <person name="Almeida W."/>
            <person name="Loureiro M.M."/>
            <person name="Nogueira E."/>
            <person name="Cidade D."/>
            <person name="Oliveira D."/>
            <person name="Simao T."/>
            <person name="Macedo J."/>
            <person name="Valadao A."/>
            <person name="Dreschsel M."/>
            <person name="Freitas F."/>
            <person name="Vidal M."/>
            <person name="Guedes H."/>
            <person name="Rodrigues E."/>
            <person name="Meneses C."/>
            <person name="Brioso P."/>
            <person name="Pozzer L."/>
            <person name="Figueiredo D."/>
            <person name="Montano H."/>
            <person name="Junior J."/>
            <person name="Filho G."/>
            <person name="Flores V."/>
            <person name="Ferreira B."/>
            <person name="Branco A."/>
            <person name="Gonzalez P."/>
            <person name="Guillobel H."/>
            <person name="Lemos M."/>
            <person name="Seibel L."/>
            <person name="Macedo J."/>
            <person name="Alves-Ferreira M."/>
            <person name="Sachetto-Martins G."/>
            <person name="Coelho A."/>
            <person name="Santos E."/>
            <person name="Amaral G."/>
            <person name="Neves A."/>
            <person name="Pacheco A.B."/>
            <person name="Carvalho D."/>
            <person name="Lery L."/>
            <person name="Bisch P."/>
            <person name="Rossle S.C."/>
            <person name="Urmenyi T."/>
            <person name="Kruger W.V."/>
            <person name="Martins O."/>
            <person name="Baldani J.I."/>
            <person name="Ferreira P.C."/>
        </authorList>
    </citation>
    <scope>NUCLEOTIDE SEQUENCE [LARGE SCALE GENOMIC DNA]</scope>
    <source>
        <strain evidence="13">ATCC 49037 / DSM 5601 / CCUG 37298 / CIP 103539 / LMG 7603 / PAl5</strain>
    </source>
</reference>
<evidence type="ECO:0000313" key="12">
    <source>
        <dbReference type="EMBL" id="CAP54426.1"/>
    </source>
</evidence>
<dbReference type="GO" id="GO:0015627">
    <property type="term" value="C:type II protein secretion system complex"/>
    <property type="evidence" value="ECO:0007669"/>
    <property type="project" value="InterPro"/>
</dbReference>
<keyword evidence="8" id="KW-0472">Membrane</keyword>
<dbReference type="SUPFAM" id="SSF54523">
    <property type="entry name" value="Pili subunits"/>
    <property type="match status" value="1"/>
</dbReference>
<evidence type="ECO:0000259" key="11">
    <source>
        <dbReference type="Pfam" id="PF12019"/>
    </source>
</evidence>
<keyword evidence="6" id="KW-0812">Transmembrane</keyword>
<dbReference type="InterPro" id="IPR045584">
    <property type="entry name" value="Pilin-like"/>
</dbReference>
<dbReference type="GO" id="GO:0015628">
    <property type="term" value="P:protein secretion by the type II secretion system"/>
    <property type="evidence" value="ECO:0007669"/>
    <property type="project" value="InterPro"/>
</dbReference>
<keyword evidence="7" id="KW-1133">Transmembrane helix</keyword>
<keyword evidence="4" id="KW-0488">Methylation</keyword>
<dbReference type="Pfam" id="PF07963">
    <property type="entry name" value="N_methyl"/>
    <property type="match status" value="1"/>
</dbReference>
<dbReference type="eggNOG" id="COG4970">
    <property type="taxonomic scope" value="Bacteria"/>
</dbReference>
<keyword evidence="13" id="KW-1185">Reference proteome</keyword>
<comment type="subcellular location">
    <subcellularLocation>
        <location evidence="1">Cell inner membrane</location>
        <topology evidence="1">Single-pass membrane protein</topology>
    </subcellularLocation>
</comment>
<gene>
    <name evidence="12" type="primary">lsdH</name>
    <name evidence="12" type="ordered locus">GDI0483</name>
</gene>
<dbReference type="InterPro" id="IPR012902">
    <property type="entry name" value="N_methyl_site"/>
</dbReference>
<dbReference type="InterPro" id="IPR022346">
    <property type="entry name" value="T2SS_GspH"/>
</dbReference>
<name>A9H684_GLUDA</name>
<dbReference type="Proteomes" id="UP000001176">
    <property type="component" value="Chromosome"/>
</dbReference>
<organism evidence="12 13">
    <name type="scientific">Gluconacetobacter diazotrophicus (strain ATCC 49037 / DSM 5601 / CCUG 37298 / CIP 103539 / LMG 7603 / PAl5)</name>
    <dbReference type="NCBI Taxonomy" id="272568"/>
    <lineage>
        <taxon>Bacteria</taxon>
        <taxon>Pseudomonadati</taxon>
        <taxon>Pseudomonadota</taxon>
        <taxon>Alphaproteobacteria</taxon>
        <taxon>Acetobacterales</taxon>
        <taxon>Acetobacteraceae</taxon>
        <taxon>Gluconacetobacter</taxon>
    </lineage>
</organism>
<dbReference type="Pfam" id="PF12019">
    <property type="entry name" value="GspH"/>
    <property type="match status" value="1"/>
</dbReference>
<evidence type="ECO:0000256" key="2">
    <source>
        <dbReference type="ARBA" id="ARBA00021549"/>
    </source>
</evidence>
<proteinExistence type="inferred from homology"/>
<protein>
    <recommendedName>
        <fullName evidence="2">Type II secretion system protein H</fullName>
    </recommendedName>
    <alternativeName>
        <fullName evidence="10">General secretion pathway protein H</fullName>
    </alternativeName>
</protein>
<evidence type="ECO:0000256" key="10">
    <source>
        <dbReference type="ARBA" id="ARBA00030775"/>
    </source>
</evidence>
<dbReference type="AlphaFoldDB" id="A9H684"/>
<evidence type="ECO:0000256" key="5">
    <source>
        <dbReference type="ARBA" id="ARBA00022519"/>
    </source>
</evidence>
<dbReference type="HOGENOM" id="CLU_123291_0_0_5"/>
<dbReference type="KEGG" id="gdi:GDI0483"/>